<dbReference type="SUPFAM" id="SSF82708">
    <property type="entry name" value="R3H domain"/>
    <property type="match status" value="1"/>
</dbReference>
<evidence type="ECO:0000256" key="1">
    <source>
        <dbReference type="SAM" id="MobiDB-lite"/>
    </source>
</evidence>
<feature type="compositionally biased region" description="Polar residues" evidence="1">
    <location>
        <begin position="199"/>
        <end position="208"/>
    </location>
</feature>
<feature type="region of interest" description="Disordered" evidence="1">
    <location>
        <begin position="180"/>
        <end position="221"/>
    </location>
</feature>
<proteinExistence type="predicted"/>
<evidence type="ECO:0000259" key="2">
    <source>
        <dbReference type="PROSITE" id="PS51061"/>
    </source>
</evidence>
<sequence>MEETNEEAAPWWMEKGKGKGADNGKGMGIYGDEGKGKGKGKGKDKDKGMGIYGDEGKGKDNGKDQGKGMGKDIGKDKGKAKSPKQLTLERQQELSSRLDAFVSSEELQLRMPSSITTAERKYLHKQAAARGLKTQSFMPGTARVICIFKQEALGEGTANASEDDWDGRLFKLGSWDPCELQKSRRDQRRRDGEPGNRPTRCQTHSTGTGLRLPSRGWQLGL</sequence>
<dbReference type="PROSITE" id="PS51061">
    <property type="entry name" value="R3H"/>
    <property type="match status" value="1"/>
</dbReference>
<protein>
    <recommendedName>
        <fullName evidence="2">R3H domain-containing protein</fullName>
    </recommendedName>
</protein>
<feature type="region of interest" description="Disordered" evidence="1">
    <location>
        <begin position="1"/>
        <end position="92"/>
    </location>
</feature>
<organism evidence="3 4">
    <name type="scientific">Effrenium voratum</name>
    <dbReference type="NCBI Taxonomy" id="2562239"/>
    <lineage>
        <taxon>Eukaryota</taxon>
        <taxon>Sar</taxon>
        <taxon>Alveolata</taxon>
        <taxon>Dinophyceae</taxon>
        <taxon>Suessiales</taxon>
        <taxon>Symbiodiniaceae</taxon>
        <taxon>Effrenium</taxon>
    </lineage>
</organism>
<accession>A0AA36J9T4</accession>
<feature type="domain" description="R3H" evidence="2">
    <location>
        <begin position="88"/>
        <end position="151"/>
    </location>
</feature>
<reference evidence="3" key="1">
    <citation type="submission" date="2023-08" db="EMBL/GenBank/DDBJ databases">
        <authorList>
            <person name="Chen Y."/>
            <person name="Shah S."/>
            <person name="Dougan E. K."/>
            <person name="Thang M."/>
            <person name="Chan C."/>
        </authorList>
    </citation>
    <scope>NUCLEOTIDE SEQUENCE</scope>
</reference>
<gene>
    <name evidence="3" type="ORF">EVOR1521_LOCUS24821</name>
</gene>
<keyword evidence="4" id="KW-1185">Reference proteome</keyword>
<feature type="compositionally biased region" description="Basic and acidic residues" evidence="1">
    <location>
        <begin position="32"/>
        <end position="79"/>
    </location>
</feature>
<dbReference type="AlphaFoldDB" id="A0AA36J9T4"/>
<dbReference type="InterPro" id="IPR036867">
    <property type="entry name" value="R3H_dom_sf"/>
</dbReference>
<dbReference type="GO" id="GO:0003676">
    <property type="term" value="F:nucleic acid binding"/>
    <property type="evidence" value="ECO:0007669"/>
    <property type="project" value="UniProtKB-UniRule"/>
</dbReference>
<dbReference type="Proteomes" id="UP001178507">
    <property type="component" value="Unassembled WGS sequence"/>
</dbReference>
<evidence type="ECO:0000313" key="4">
    <source>
        <dbReference type="Proteomes" id="UP001178507"/>
    </source>
</evidence>
<dbReference type="CDD" id="cd02325">
    <property type="entry name" value="R3H"/>
    <property type="match status" value="1"/>
</dbReference>
<comment type="caution">
    <text evidence="3">The sequence shown here is derived from an EMBL/GenBank/DDBJ whole genome shotgun (WGS) entry which is preliminary data.</text>
</comment>
<feature type="compositionally biased region" description="Basic and acidic residues" evidence="1">
    <location>
        <begin position="180"/>
        <end position="194"/>
    </location>
</feature>
<dbReference type="Gene3D" id="3.30.1370.50">
    <property type="entry name" value="R3H-like domain"/>
    <property type="match status" value="1"/>
</dbReference>
<evidence type="ECO:0000313" key="3">
    <source>
        <dbReference type="EMBL" id="CAJ1401729.1"/>
    </source>
</evidence>
<dbReference type="EMBL" id="CAUJNA010003428">
    <property type="protein sequence ID" value="CAJ1401729.1"/>
    <property type="molecule type" value="Genomic_DNA"/>
</dbReference>
<dbReference type="InterPro" id="IPR001374">
    <property type="entry name" value="R3H_dom"/>
</dbReference>
<name>A0AA36J9T4_9DINO</name>